<dbReference type="Pfam" id="PF14604">
    <property type="entry name" value="SH3_9"/>
    <property type="match status" value="1"/>
</dbReference>
<dbReference type="GO" id="GO:0008021">
    <property type="term" value="C:synaptic vesicle"/>
    <property type="evidence" value="ECO:0007669"/>
    <property type="project" value="TreeGrafter"/>
</dbReference>
<dbReference type="GO" id="GO:0048156">
    <property type="term" value="F:tau protein binding"/>
    <property type="evidence" value="ECO:0007669"/>
    <property type="project" value="TreeGrafter"/>
</dbReference>
<dbReference type="Gene3D" id="2.30.30.40">
    <property type="entry name" value="SH3 Domains"/>
    <property type="match status" value="1"/>
</dbReference>
<feature type="compositionally biased region" description="Low complexity" evidence="6">
    <location>
        <begin position="307"/>
        <end position="327"/>
    </location>
</feature>
<reference evidence="9 10" key="1">
    <citation type="submission" date="2019-09" db="EMBL/GenBank/DDBJ databases">
        <title>Bird 10,000 Genomes (B10K) Project - Family phase.</title>
        <authorList>
            <person name="Zhang G."/>
        </authorList>
    </citation>
    <scope>NUCLEOTIDE SEQUENCE [LARGE SCALE GENOMIC DNA]</scope>
    <source>
        <strain evidence="9">B10K-CU-031-13</strain>
        <tissue evidence="9">Muscle</tissue>
    </source>
</reference>
<dbReference type="InterPro" id="IPR027267">
    <property type="entry name" value="AH/BAR_dom_sf"/>
</dbReference>
<keyword evidence="3" id="KW-0963">Cytoplasm</keyword>
<dbReference type="GO" id="GO:0030100">
    <property type="term" value="P:regulation of endocytosis"/>
    <property type="evidence" value="ECO:0007669"/>
    <property type="project" value="InterPro"/>
</dbReference>
<dbReference type="SMART" id="SM00326">
    <property type="entry name" value="SH3"/>
    <property type="match status" value="1"/>
</dbReference>
<dbReference type="SUPFAM" id="SSF50044">
    <property type="entry name" value="SH3-domain"/>
    <property type="match status" value="1"/>
</dbReference>
<evidence type="ECO:0000313" key="10">
    <source>
        <dbReference type="Proteomes" id="UP000540952"/>
    </source>
</evidence>
<feature type="domain" description="SH3" evidence="7">
    <location>
        <begin position="369"/>
        <end position="442"/>
    </location>
</feature>
<dbReference type="CDD" id="cd07611">
    <property type="entry name" value="BAR_Amphiphysin_I_II"/>
    <property type="match status" value="1"/>
</dbReference>
<dbReference type="InterPro" id="IPR004148">
    <property type="entry name" value="BAR_dom"/>
</dbReference>
<dbReference type="AlphaFoldDB" id="A0A7K4VWX2"/>
<proteinExistence type="predicted"/>
<evidence type="ECO:0000259" key="7">
    <source>
        <dbReference type="PROSITE" id="PS50002"/>
    </source>
</evidence>
<dbReference type="GO" id="GO:0005543">
    <property type="term" value="F:phospholipid binding"/>
    <property type="evidence" value="ECO:0007669"/>
    <property type="project" value="TreeGrafter"/>
</dbReference>
<dbReference type="InterPro" id="IPR035471">
    <property type="entry name" value="Amphiphysin-2_SH3"/>
</dbReference>
<dbReference type="InterPro" id="IPR003023">
    <property type="entry name" value="Amphiphysin_2"/>
</dbReference>
<dbReference type="InterPro" id="IPR003005">
    <property type="entry name" value="Amphiphysin"/>
</dbReference>
<evidence type="ECO:0000256" key="5">
    <source>
        <dbReference type="SAM" id="Coils"/>
    </source>
</evidence>
<dbReference type="PRINTS" id="PR00452">
    <property type="entry name" value="SH3DOMAIN"/>
</dbReference>
<dbReference type="Pfam" id="PF03114">
    <property type="entry name" value="BAR"/>
    <property type="match status" value="1"/>
</dbReference>
<comment type="subcellular location">
    <subcellularLocation>
        <location evidence="1">Cytoplasm</location>
    </subcellularLocation>
</comment>
<dbReference type="EMBL" id="VZRD01000002">
    <property type="protein sequence ID" value="NWR26755.1"/>
    <property type="molecule type" value="Genomic_DNA"/>
</dbReference>
<dbReference type="SUPFAM" id="SSF103657">
    <property type="entry name" value="BAR/IMD domain-like"/>
    <property type="match status" value="1"/>
</dbReference>
<comment type="caution">
    <text evidence="9">The sequence shown here is derived from an EMBL/GenBank/DDBJ whole genome shotgun (WGS) entry which is preliminary data.</text>
</comment>
<evidence type="ECO:0000256" key="6">
    <source>
        <dbReference type="SAM" id="MobiDB-lite"/>
    </source>
</evidence>
<keyword evidence="10" id="KW-1185">Reference proteome</keyword>
<sequence>MAELGSKGVTAGKIASNVQKKLTRAQEKVLQKLGKADETKDEQFEQCVQNFNKQLSEGTRLQKDLRTYLASVKAMHEASKKLTECLQEVYEPDWPGRDDTNKIAENNDLLWTDFHQKLVDQALLTMDTYLGQFPDIKSRIAKRGRKLVDYDSARHHFEALQTAKKKDETKIAKAEEELVKAQKVFEEMNVDLQEELPSLWNSRVGFYVNTFQSIAGLEENFHKEMSKLNQNLHDVLLGLDKQYSGNAFPVKAQPSDSTPAKANKSPSPPPDGSPITSPETKTVNHELEPSTLEAPGASIPKSPSQPAEAAHAGAEAAGSEAAAGAEASKTEADSGSTSLPAVVVETFPATVNGTVEGAASSERADMPPGFLFKVQAMHDYTATDSDELQLKAGDVVLVIPFENPEEQDEGWLMGVKESDWIQHKELDQCRGVFPENFTERVQ</sequence>
<feature type="non-terminal residue" evidence="9">
    <location>
        <position position="1"/>
    </location>
</feature>
<dbReference type="GO" id="GO:0005886">
    <property type="term" value="C:plasma membrane"/>
    <property type="evidence" value="ECO:0007669"/>
    <property type="project" value="TreeGrafter"/>
</dbReference>
<dbReference type="FunFam" id="1.20.1270.60:FF:000007">
    <property type="entry name" value="Bridging integrator 1, isoform CRA_e"/>
    <property type="match status" value="1"/>
</dbReference>
<evidence type="ECO:0000256" key="1">
    <source>
        <dbReference type="ARBA" id="ARBA00004496"/>
    </source>
</evidence>
<dbReference type="CDD" id="cd12139">
    <property type="entry name" value="SH3_Bin1"/>
    <property type="match status" value="1"/>
</dbReference>
<evidence type="ECO:0000256" key="3">
    <source>
        <dbReference type="ARBA" id="ARBA00022490"/>
    </source>
</evidence>
<keyword evidence="5" id="KW-0175">Coiled coil</keyword>
<dbReference type="Proteomes" id="UP000540952">
    <property type="component" value="Unassembled WGS sequence"/>
</dbReference>
<evidence type="ECO:0000259" key="8">
    <source>
        <dbReference type="PROSITE" id="PS51021"/>
    </source>
</evidence>
<accession>A0A7K4VWX2</accession>
<dbReference type="FunFam" id="2.30.30.40:FF:000029">
    <property type="entry name" value="myc box-dependent-interacting protein 1 isoform X2"/>
    <property type="match status" value="1"/>
</dbReference>
<dbReference type="PRINTS" id="PR01251">
    <property type="entry name" value="AMPHIPHYSIN"/>
</dbReference>
<dbReference type="PANTHER" id="PTHR46514:SF4">
    <property type="entry name" value="MYC BOX-DEPENDENT-INTERACTING PROTEIN 1"/>
    <property type="match status" value="1"/>
</dbReference>
<name>A0A7K4VWX2_9TYRA</name>
<evidence type="ECO:0000256" key="2">
    <source>
        <dbReference type="ARBA" id="ARBA00022443"/>
    </source>
</evidence>
<dbReference type="PANTHER" id="PTHR46514">
    <property type="entry name" value="AMPHIPHYSIN"/>
    <property type="match status" value="1"/>
</dbReference>
<dbReference type="PROSITE" id="PS51021">
    <property type="entry name" value="BAR"/>
    <property type="match status" value="1"/>
</dbReference>
<protein>
    <submittedName>
        <fullName evidence="9">BIN1 protein</fullName>
    </submittedName>
</protein>
<dbReference type="PROSITE" id="PS50002">
    <property type="entry name" value="SH3"/>
    <property type="match status" value="1"/>
</dbReference>
<dbReference type="InterPro" id="IPR001452">
    <property type="entry name" value="SH3_domain"/>
</dbReference>
<evidence type="ECO:0000256" key="4">
    <source>
        <dbReference type="PROSITE-ProRule" id="PRU00192"/>
    </source>
</evidence>
<dbReference type="SMART" id="SM00721">
    <property type="entry name" value="BAR"/>
    <property type="match status" value="1"/>
</dbReference>
<feature type="coiled-coil region" evidence="5">
    <location>
        <begin position="157"/>
        <end position="191"/>
    </location>
</feature>
<dbReference type="PRINTS" id="PR01253">
    <property type="entry name" value="AMPHIPHYSIN2"/>
</dbReference>
<dbReference type="InterPro" id="IPR036028">
    <property type="entry name" value="SH3-like_dom_sf"/>
</dbReference>
<keyword evidence="2 4" id="KW-0728">SH3 domain</keyword>
<dbReference type="Gene3D" id="1.20.1270.60">
    <property type="entry name" value="Arfaptin homology (AH) domain/BAR domain"/>
    <property type="match status" value="1"/>
</dbReference>
<evidence type="ECO:0000313" key="9">
    <source>
        <dbReference type="EMBL" id="NWR26755.1"/>
    </source>
</evidence>
<feature type="non-terminal residue" evidence="9">
    <location>
        <position position="442"/>
    </location>
</feature>
<feature type="region of interest" description="Disordered" evidence="6">
    <location>
        <begin position="247"/>
        <end position="337"/>
    </location>
</feature>
<organism evidence="9 10">
    <name type="scientific">Tachuris rubrigastra</name>
    <dbReference type="NCBI Taxonomy" id="495162"/>
    <lineage>
        <taxon>Eukaryota</taxon>
        <taxon>Metazoa</taxon>
        <taxon>Chordata</taxon>
        <taxon>Craniata</taxon>
        <taxon>Vertebrata</taxon>
        <taxon>Euteleostomi</taxon>
        <taxon>Archelosauria</taxon>
        <taxon>Archosauria</taxon>
        <taxon>Dinosauria</taxon>
        <taxon>Saurischia</taxon>
        <taxon>Theropoda</taxon>
        <taxon>Coelurosauria</taxon>
        <taxon>Aves</taxon>
        <taxon>Neognathae</taxon>
        <taxon>Neoaves</taxon>
        <taxon>Telluraves</taxon>
        <taxon>Australaves</taxon>
        <taxon>Passeriformes</taxon>
        <taxon>Tyrannidae</taxon>
        <taxon>Tachuris</taxon>
    </lineage>
</organism>
<gene>
    <name evidence="9" type="primary">Bin1</name>
    <name evidence="9" type="ORF">TACRUB_R04693</name>
</gene>
<feature type="domain" description="BAR" evidence="8">
    <location>
        <begin position="29"/>
        <end position="245"/>
    </location>
</feature>